<dbReference type="EMBL" id="JAMYWD010000005">
    <property type="protein sequence ID" value="KAJ4970238.1"/>
    <property type="molecule type" value="Genomic_DNA"/>
</dbReference>
<keyword evidence="2" id="KW-1185">Reference proteome</keyword>
<evidence type="ECO:0000313" key="2">
    <source>
        <dbReference type="Proteomes" id="UP001141806"/>
    </source>
</evidence>
<dbReference type="SUPFAM" id="SSF52047">
    <property type="entry name" value="RNI-like"/>
    <property type="match status" value="1"/>
</dbReference>
<proteinExistence type="predicted"/>
<comment type="caution">
    <text evidence="1">The sequence shown here is derived from an EMBL/GenBank/DDBJ whole genome shotgun (WGS) entry which is preliminary data.</text>
</comment>
<dbReference type="OrthoDB" id="1928346at2759"/>
<name>A0A9Q0KGM3_9MAGN</name>
<sequence>MLKDLEIKVCKNLEFLAEGLHKLMNLRILIIVKCSSLIDYKNQGSVLCGLCNLTTLNYLAMGGCLALVSIPKGILKIEDCPILESLHDGLSDLASLKDLFLRNCPMPRQWFHKKEGEEWSKILQIPRVYIDGEELQ</sequence>
<organism evidence="1 2">
    <name type="scientific">Protea cynaroides</name>
    <dbReference type="NCBI Taxonomy" id="273540"/>
    <lineage>
        <taxon>Eukaryota</taxon>
        <taxon>Viridiplantae</taxon>
        <taxon>Streptophyta</taxon>
        <taxon>Embryophyta</taxon>
        <taxon>Tracheophyta</taxon>
        <taxon>Spermatophyta</taxon>
        <taxon>Magnoliopsida</taxon>
        <taxon>Proteales</taxon>
        <taxon>Proteaceae</taxon>
        <taxon>Protea</taxon>
    </lineage>
</organism>
<accession>A0A9Q0KGM3</accession>
<dbReference type="AlphaFoldDB" id="A0A9Q0KGM3"/>
<protein>
    <recommendedName>
        <fullName evidence="3">CC-NBS-LRR protein</fullName>
    </recommendedName>
</protein>
<gene>
    <name evidence="1" type="ORF">NE237_003337</name>
</gene>
<reference evidence="1" key="1">
    <citation type="journal article" date="2023" name="Plant J.">
        <title>The genome of the king protea, Protea cynaroides.</title>
        <authorList>
            <person name="Chang J."/>
            <person name="Duong T.A."/>
            <person name="Schoeman C."/>
            <person name="Ma X."/>
            <person name="Roodt D."/>
            <person name="Barker N."/>
            <person name="Li Z."/>
            <person name="Van de Peer Y."/>
            <person name="Mizrachi E."/>
        </authorList>
    </citation>
    <scope>NUCLEOTIDE SEQUENCE</scope>
    <source>
        <tissue evidence="1">Young leaves</tissue>
    </source>
</reference>
<dbReference type="PANTHER" id="PTHR36766">
    <property type="entry name" value="PLANT BROAD-SPECTRUM MILDEW RESISTANCE PROTEIN RPW8"/>
    <property type="match status" value="1"/>
</dbReference>
<dbReference type="PANTHER" id="PTHR36766:SF45">
    <property type="entry name" value="NB-ARC DOMAIN-CONTAINING PROTEIN"/>
    <property type="match status" value="1"/>
</dbReference>
<evidence type="ECO:0008006" key="3">
    <source>
        <dbReference type="Google" id="ProtNLM"/>
    </source>
</evidence>
<dbReference type="Gene3D" id="3.80.10.10">
    <property type="entry name" value="Ribonuclease Inhibitor"/>
    <property type="match status" value="1"/>
</dbReference>
<dbReference type="InterPro" id="IPR032675">
    <property type="entry name" value="LRR_dom_sf"/>
</dbReference>
<evidence type="ECO:0000313" key="1">
    <source>
        <dbReference type="EMBL" id="KAJ4970238.1"/>
    </source>
</evidence>
<dbReference type="Proteomes" id="UP001141806">
    <property type="component" value="Unassembled WGS sequence"/>
</dbReference>